<dbReference type="RefSeq" id="WP_304448181.1">
    <property type="nucleotide sequence ID" value="NZ_JARRAH010000001.1"/>
</dbReference>
<organism evidence="1 2">
    <name type="scientific">Halomarina ordinaria</name>
    <dbReference type="NCBI Taxonomy" id="3033939"/>
    <lineage>
        <taxon>Archaea</taxon>
        <taxon>Methanobacteriati</taxon>
        <taxon>Methanobacteriota</taxon>
        <taxon>Stenosarchaea group</taxon>
        <taxon>Halobacteria</taxon>
        <taxon>Halobacteriales</taxon>
        <taxon>Natronomonadaceae</taxon>
        <taxon>Halomarina</taxon>
    </lineage>
</organism>
<evidence type="ECO:0000313" key="2">
    <source>
        <dbReference type="Proteomes" id="UP001596406"/>
    </source>
</evidence>
<dbReference type="EMBL" id="JBHSXM010000001">
    <property type="protein sequence ID" value="MFC6836497.1"/>
    <property type="molecule type" value="Genomic_DNA"/>
</dbReference>
<sequence length="154" mass="16582">MSADLALDGDDLAGVVDLFGALTREELDRALAELAFKHDADAPDDEVVETALERYELVDHDGLLVVGPAAFPTLPEGAADLPHILDVPPRTPDTEAVARTAEERFRAEAARALAADPSGEELARLVDASYDIEAWGPVDLGEVRRRLDAARDEQ</sequence>
<reference evidence="1 2" key="1">
    <citation type="journal article" date="2019" name="Int. J. Syst. Evol. Microbiol.">
        <title>The Global Catalogue of Microorganisms (GCM) 10K type strain sequencing project: providing services to taxonomists for standard genome sequencing and annotation.</title>
        <authorList>
            <consortium name="The Broad Institute Genomics Platform"/>
            <consortium name="The Broad Institute Genome Sequencing Center for Infectious Disease"/>
            <person name="Wu L."/>
            <person name="Ma J."/>
        </authorList>
    </citation>
    <scope>NUCLEOTIDE SEQUENCE [LARGE SCALE GENOMIC DNA]</scope>
    <source>
        <strain evidence="1 2">PSRA2</strain>
    </source>
</reference>
<name>A0ABD5U7M4_9EURY</name>
<gene>
    <name evidence="1" type="ORF">ACFQHK_08235</name>
</gene>
<evidence type="ECO:0008006" key="3">
    <source>
        <dbReference type="Google" id="ProtNLM"/>
    </source>
</evidence>
<dbReference type="Pfam" id="PF23421">
    <property type="entry name" value="DUF7109"/>
    <property type="match status" value="1"/>
</dbReference>
<protein>
    <recommendedName>
        <fullName evidence="3">DUF2240 family protein</fullName>
    </recommendedName>
</protein>
<proteinExistence type="predicted"/>
<evidence type="ECO:0000313" key="1">
    <source>
        <dbReference type="EMBL" id="MFC6836497.1"/>
    </source>
</evidence>
<dbReference type="AlphaFoldDB" id="A0ABD5U7M4"/>
<dbReference type="Proteomes" id="UP001596406">
    <property type="component" value="Unassembled WGS sequence"/>
</dbReference>
<dbReference type="InterPro" id="IPR055533">
    <property type="entry name" value="DUF7109"/>
</dbReference>
<comment type="caution">
    <text evidence="1">The sequence shown here is derived from an EMBL/GenBank/DDBJ whole genome shotgun (WGS) entry which is preliminary data.</text>
</comment>
<accession>A0ABD5U7M4</accession>
<keyword evidence="2" id="KW-1185">Reference proteome</keyword>